<sequence length="254" mass="27620">MASVQLAIETPKDGDRFSGNAPITFRGSITELPTELAGVPLYYRWFSSLFPAAEDRYSINPTALSDPTQTYNPTTDGFTPGPGTHVITLGVSDQAGEDQAAQNATQHGGVTGGAAGAGKCVVHVLKANSITPQSGGSLSRTQGRLEAEAPLHWGRLKSGSTDEFELNPDYHQLNRLRYRWRFEIRDRSGNAVVIPFEPKFQDLAFDIKNSLPVVRYEGPLPLTQDGPYTLTLRVEDMEVASFGHDVTLSITVGR</sequence>
<evidence type="ECO:0000313" key="2">
    <source>
        <dbReference type="Proteomes" id="UP000191901"/>
    </source>
</evidence>
<keyword evidence="2" id="KW-1185">Reference proteome</keyword>
<dbReference type="RefSeq" id="WP_088430333.1">
    <property type="nucleotide sequence ID" value="NZ_CP021983.2"/>
</dbReference>
<evidence type="ECO:0000313" key="1">
    <source>
        <dbReference type="EMBL" id="ASC72326.1"/>
    </source>
</evidence>
<accession>A0A1Z3HPZ4</accession>
<organism evidence="1 2">
    <name type="scientific">Halomicronema hongdechloris C2206</name>
    <dbReference type="NCBI Taxonomy" id="1641165"/>
    <lineage>
        <taxon>Bacteria</taxon>
        <taxon>Bacillati</taxon>
        <taxon>Cyanobacteriota</taxon>
        <taxon>Cyanophyceae</taxon>
        <taxon>Nodosilineales</taxon>
        <taxon>Nodosilineaceae</taxon>
        <taxon>Halomicronema</taxon>
    </lineage>
</organism>
<dbReference type="STRING" id="1641165.XM38_00565"/>
<dbReference type="EMBL" id="CP021983">
    <property type="protein sequence ID" value="ASC72326.1"/>
    <property type="molecule type" value="Genomic_DNA"/>
</dbReference>
<proteinExistence type="predicted"/>
<reference evidence="1 2" key="1">
    <citation type="journal article" date="2016" name="Biochim. Biophys. Acta">
        <title>Characterization of red-shifted phycobilisomes isolated from the chlorophyll f-containing cyanobacterium Halomicronema hongdechloris.</title>
        <authorList>
            <person name="Li Y."/>
            <person name="Lin Y."/>
            <person name="Garvey C.J."/>
            <person name="Birch D."/>
            <person name="Corkery R.W."/>
            <person name="Loughlin P.C."/>
            <person name="Scheer H."/>
            <person name="Willows R.D."/>
            <person name="Chen M."/>
        </authorList>
    </citation>
    <scope>NUCLEOTIDE SEQUENCE [LARGE SCALE GENOMIC DNA]</scope>
    <source>
        <strain evidence="1 2">C2206</strain>
    </source>
</reference>
<dbReference type="AlphaFoldDB" id="A0A1Z3HPZ4"/>
<dbReference type="KEGG" id="hhg:XM38_032830"/>
<name>A0A1Z3HPZ4_9CYAN</name>
<dbReference type="OrthoDB" id="9865941at2"/>
<gene>
    <name evidence="1" type="ORF">XM38_032830</name>
</gene>
<protein>
    <submittedName>
        <fullName evidence="1">Uncharacterized protein</fullName>
    </submittedName>
</protein>
<dbReference type="Proteomes" id="UP000191901">
    <property type="component" value="Chromosome"/>
</dbReference>